<dbReference type="EMBL" id="BOPG01000027">
    <property type="protein sequence ID" value="GIJ56847.1"/>
    <property type="molecule type" value="Genomic_DNA"/>
</dbReference>
<organism evidence="1 2">
    <name type="scientific">Virgisporangium aurantiacum</name>
    <dbReference type="NCBI Taxonomy" id="175570"/>
    <lineage>
        <taxon>Bacteria</taxon>
        <taxon>Bacillati</taxon>
        <taxon>Actinomycetota</taxon>
        <taxon>Actinomycetes</taxon>
        <taxon>Micromonosporales</taxon>
        <taxon>Micromonosporaceae</taxon>
        <taxon>Virgisporangium</taxon>
    </lineage>
</organism>
<name>A0A8J4E2A9_9ACTN</name>
<protein>
    <submittedName>
        <fullName evidence="1">Uncharacterized protein</fullName>
    </submittedName>
</protein>
<dbReference type="RefSeq" id="WP_203995775.1">
    <property type="nucleotide sequence ID" value="NZ_BOPG01000027.1"/>
</dbReference>
<sequence>MTRQVGALADRLLAKMLPKTTASAVCQPACDQHPICCRFTNTRFKWRVCNSSCSCWWSGDC</sequence>
<dbReference type="AlphaFoldDB" id="A0A8J4E2A9"/>
<gene>
    <name evidence="1" type="ORF">Vau01_043630</name>
</gene>
<reference evidence="1" key="1">
    <citation type="submission" date="2021-01" db="EMBL/GenBank/DDBJ databases">
        <title>Whole genome shotgun sequence of Virgisporangium aurantiacum NBRC 16421.</title>
        <authorList>
            <person name="Komaki H."/>
            <person name="Tamura T."/>
        </authorList>
    </citation>
    <scope>NUCLEOTIDE SEQUENCE</scope>
    <source>
        <strain evidence="1">NBRC 16421</strain>
    </source>
</reference>
<evidence type="ECO:0000313" key="1">
    <source>
        <dbReference type="EMBL" id="GIJ56847.1"/>
    </source>
</evidence>
<accession>A0A8J4E2A9</accession>
<keyword evidence="2" id="KW-1185">Reference proteome</keyword>
<evidence type="ECO:0000313" key="2">
    <source>
        <dbReference type="Proteomes" id="UP000612585"/>
    </source>
</evidence>
<proteinExistence type="predicted"/>
<comment type="caution">
    <text evidence="1">The sequence shown here is derived from an EMBL/GenBank/DDBJ whole genome shotgun (WGS) entry which is preliminary data.</text>
</comment>
<dbReference type="Proteomes" id="UP000612585">
    <property type="component" value="Unassembled WGS sequence"/>
</dbReference>